<keyword evidence="4" id="KW-1185">Reference proteome</keyword>
<keyword evidence="2" id="KW-0732">Signal</keyword>
<dbReference type="SUPFAM" id="SSF53850">
    <property type="entry name" value="Periplasmic binding protein-like II"/>
    <property type="match status" value="1"/>
</dbReference>
<dbReference type="RefSeq" id="WP_224042356.1">
    <property type="nucleotide sequence ID" value="NZ_CAJZAH010000002.1"/>
</dbReference>
<dbReference type="InterPro" id="IPR006311">
    <property type="entry name" value="TAT_signal"/>
</dbReference>
<name>A0ABN7YPW9_9BURK</name>
<proteinExistence type="inferred from homology"/>
<evidence type="ECO:0008006" key="5">
    <source>
        <dbReference type="Google" id="ProtNLM"/>
    </source>
</evidence>
<dbReference type="Gene3D" id="3.40.190.150">
    <property type="entry name" value="Bordetella uptake gene, domain 1"/>
    <property type="match status" value="1"/>
</dbReference>
<dbReference type="PANTHER" id="PTHR42928:SF5">
    <property type="entry name" value="BLR1237 PROTEIN"/>
    <property type="match status" value="1"/>
</dbReference>
<feature type="signal peptide" evidence="2">
    <location>
        <begin position="1"/>
        <end position="44"/>
    </location>
</feature>
<dbReference type="InterPro" id="IPR042100">
    <property type="entry name" value="Bug_dom1"/>
</dbReference>
<dbReference type="PIRSF" id="PIRSF017082">
    <property type="entry name" value="YflP"/>
    <property type="match status" value="1"/>
</dbReference>
<sequence length="343" mass="35685">MNPILTQTSTVMRGRAAARRLLRACATLAAVPLVGLVAAPAAQADTFPSRPVRLIVPFAPGGSVDIAARLIGDAWAKQLGQPVVADNRAGASGNIGMDQVAKAKPDGYTLAINNVALAVNPALFARLPFDTAKDFTSVGTVATSQHVLVVTNSLPAKNVQELVALAKAQPGKLTFGSAGTGSTFHMAAELFKSESGASILHVPYKGGGPAMLDTIAGQVQMSFPVLSAAQQQVQAGKLRALAVTGPKRSPLMPEVPTVAESGLPNYAFETWFIVSAPAGTPKDVVAKLNQTLNAALATPELKARLIKEGFEPWSSSPAQADAMLRKEITRWAAQIKQAGITPE</sequence>
<dbReference type="Pfam" id="PF03401">
    <property type="entry name" value="TctC"/>
    <property type="match status" value="1"/>
</dbReference>
<gene>
    <name evidence="3" type="ORF">LMG21510_02890</name>
</gene>
<feature type="chain" id="PRO_5046850759" description="Extra-cytoplasmic solute receptor" evidence="2">
    <location>
        <begin position="45"/>
        <end position="343"/>
    </location>
</feature>
<evidence type="ECO:0000256" key="2">
    <source>
        <dbReference type="SAM" id="SignalP"/>
    </source>
</evidence>
<dbReference type="PANTHER" id="PTHR42928">
    <property type="entry name" value="TRICARBOXYLATE-BINDING PROTEIN"/>
    <property type="match status" value="1"/>
</dbReference>
<comment type="caution">
    <text evidence="3">The sequence shown here is derived from an EMBL/GenBank/DDBJ whole genome shotgun (WGS) entry which is preliminary data.</text>
</comment>
<accession>A0ABN7YPW9</accession>
<dbReference type="InterPro" id="IPR005064">
    <property type="entry name" value="BUG"/>
</dbReference>
<organism evidence="3 4">
    <name type="scientific">Cupriavidus respiraculi</name>
    <dbReference type="NCBI Taxonomy" id="195930"/>
    <lineage>
        <taxon>Bacteria</taxon>
        <taxon>Pseudomonadati</taxon>
        <taxon>Pseudomonadota</taxon>
        <taxon>Betaproteobacteria</taxon>
        <taxon>Burkholderiales</taxon>
        <taxon>Burkholderiaceae</taxon>
        <taxon>Cupriavidus</taxon>
    </lineage>
</organism>
<evidence type="ECO:0000256" key="1">
    <source>
        <dbReference type="ARBA" id="ARBA00006987"/>
    </source>
</evidence>
<dbReference type="CDD" id="cd13578">
    <property type="entry name" value="PBP2_Bug27"/>
    <property type="match status" value="1"/>
</dbReference>
<dbReference type="Proteomes" id="UP000721236">
    <property type="component" value="Unassembled WGS sequence"/>
</dbReference>
<evidence type="ECO:0000313" key="4">
    <source>
        <dbReference type="Proteomes" id="UP000721236"/>
    </source>
</evidence>
<protein>
    <recommendedName>
        <fullName evidence="5">Extra-cytoplasmic solute receptor</fullName>
    </recommendedName>
</protein>
<dbReference type="Gene3D" id="3.40.190.10">
    <property type="entry name" value="Periplasmic binding protein-like II"/>
    <property type="match status" value="1"/>
</dbReference>
<evidence type="ECO:0000313" key="3">
    <source>
        <dbReference type="EMBL" id="CAG9175519.1"/>
    </source>
</evidence>
<dbReference type="EMBL" id="CAJZAH010000002">
    <property type="protein sequence ID" value="CAG9175519.1"/>
    <property type="molecule type" value="Genomic_DNA"/>
</dbReference>
<comment type="similarity">
    <text evidence="1">Belongs to the UPF0065 (bug) family.</text>
</comment>
<dbReference type="PROSITE" id="PS51318">
    <property type="entry name" value="TAT"/>
    <property type="match status" value="1"/>
</dbReference>
<reference evidence="3 4" key="1">
    <citation type="submission" date="2021-08" db="EMBL/GenBank/DDBJ databases">
        <authorList>
            <person name="Peeters C."/>
        </authorList>
    </citation>
    <scope>NUCLEOTIDE SEQUENCE [LARGE SCALE GENOMIC DNA]</scope>
    <source>
        <strain evidence="3 4">LMG 21510</strain>
    </source>
</reference>